<protein>
    <submittedName>
        <fullName evidence="1">ImmA/IrrE family metallo-endopeptidase</fullName>
    </submittedName>
</protein>
<name>A0AAX1K7S8_LACPN</name>
<organism evidence="1 2">
    <name type="scientific">Lactiplantibacillus plantarum</name>
    <name type="common">Lactobacillus plantarum</name>
    <dbReference type="NCBI Taxonomy" id="1590"/>
    <lineage>
        <taxon>Bacteria</taxon>
        <taxon>Bacillati</taxon>
        <taxon>Bacillota</taxon>
        <taxon>Bacilli</taxon>
        <taxon>Lactobacillales</taxon>
        <taxon>Lactobacillaceae</taxon>
        <taxon>Lactiplantibacillus</taxon>
    </lineage>
</organism>
<sequence>MNNYLQNVLSYAFNQGIGITLCRDFSPYTPSGANPKRKQIVINMKWYKPQQLPYIAAHETAHVLNEDSGLLYFSGTAKTSIEAKANRGAIDILIPIYFQDIEKECVDMYAFINKFEIPTFMEDYVFHKIHDFYH</sequence>
<reference evidence="1 2" key="1">
    <citation type="submission" date="2020-12" db="EMBL/GenBank/DDBJ databases">
        <title>Whole genome sequencing of Lactobacillus plantarum PC518.</title>
        <authorList>
            <person name="Guo Q."/>
        </authorList>
    </citation>
    <scope>NUCLEOTIDE SEQUENCE [LARGE SCALE GENOMIC DNA]</scope>
    <source>
        <strain evidence="1 2">PC518</strain>
    </source>
</reference>
<accession>A0AAX1K7S8</accession>
<dbReference type="Proteomes" id="UP000595466">
    <property type="component" value="Chromosome"/>
</dbReference>
<proteinExistence type="predicted"/>
<dbReference type="EMBL" id="CP066817">
    <property type="protein sequence ID" value="QQM60126.1"/>
    <property type="molecule type" value="Genomic_DNA"/>
</dbReference>
<dbReference type="RefSeq" id="WP_003646265.1">
    <property type="nucleotide sequence ID" value="NZ_AP018405.1"/>
</dbReference>
<evidence type="ECO:0000313" key="2">
    <source>
        <dbReference type="Proteomes" id="UP000595466"/>
    </source>
</evidence>
<evidence type="ECO:0000313" key="1">
    <source>
        <dbReference type="EMBL" id="QQM60126.1"/>
    </source>
</evidence>
<dbReference type="KEGG" id="lpb:SH83_04895"/>
<dbReference type="AlphaFoldDB" id="A0AAX1K7S8"/>
<gene>
    <name evidence="1" type="ORF">JH395_10335</name>
</gene>